<dbReference type="Proteomes" id="UP001485301">
    <property type="component" value="Chromosome"/>
</dbReference>
<reference evidence="1" key="1">
    <citation type="submission" date="2024-04" db="EMBL/GenBank/DDBJ databases">
        <title>Complete genome sequence of Sphingobacterium thalpophiium BAA-1094.</title>
        <authorList>
            <person name="Adaikpoh B.I."/>
        </authorList>
    </citation>
    <scope>NUCLEOTIDE SEQUENCE</scope>
    <source>
        <strain evidence="1">BAA-1094</strain>
    </source>
</reference>
<evidence type="ECO:0000313" key="1">
    <source>
        <dbReference type="EMBL" id="WZN56974.1"/>
    </source>
</evidence>
<name>A0ACD5C5D2_9SPHI</name>
<gene>
    <name evidence="1" type="ORF">AACH28_05405</name>
</gene>
<protein>
    <submittedName>
        <fullName evidence="1">Uncharacterized protein</fullName>
    </submittedName>
</protein>
<dbReference type="EMBL" id="CP151087">
    <property type="protein sequence ID" value="WZN56974.1"/>
    <property type="molecule type" value="Genomic_DNA"/>
</dbReference>
<evidence type="ECO:0000313" key="2">
    <source>
        <dbReference type="Proteomes" id="UP001485301"/>
    </source>
</evidence>
<sequence length="65" mass="7116">MGQEGKKYGFKRYDGVSDELPITYLYRGVSFLGKNVSAGDVGNYSAGFIAGRKGISWASIRNKSF</sequence>
<keyword evidence="2" id="KW-1185">Reference proteome</keyword>
<accession>A0ACD5C5D2</accession>
<organism evidence="1 2">
    <name type="scientific">Sphingobacterium thalpophilum</name>
    <dbReference type="NCBI Taxonomy" id="259"/>
    <lineage>
        <taxon>Bacteria</taxon>
        <taxon>Pseudomonadati</taxon>
        <taxon>Bacteroidota</taxon>
        <taxon>Sphingobacteriia</taxon>
        <taxon>Sphingobacteriales</taxon>
        <taxon>Sphingobacteriaceae</taxon>
        <taxon>Sphingobacterium</taxon>
    </lineage>
</organism>
<proteinExistence type="predicted"/>